<keyword evidence="3" id="KW-1185">Reference proteome</keyword>
<dbReference type="InterPro" id="IPR000717">
    <property type="entry name" value="PCI_dom"/>
</dbReference>
<sequence length="335" mass="38792">MSTVNSIISSATSDVDKIRAIKDLVSNDHQLIRTIPDDFNTNERSKSFSMLLILLKIELLLISDEFDPSIIATYLKQVQSLLPKNSTNTTSNSDLTYLKLKYDDLYTDFQLLYPPKYMDLVNKKLILLNNMHNNQQNILEWTPELLQLVVDIYHKTTECLLLTGNEFLKNNILQHLQKILNENDPISHEFNKSISPTTSFFFDRNIRKQCVSWQQFEEFLRHAHTPWIRKLALKQPLPHTLLCNQLENNISLLSKYYLNISLSKIKSLFEVPDSIDIEDLVATMVIKDKLPPHSQIDQIKSVLYFGGDTEVYNPENQHVKDICLLVDEIVTLIGE</sequence>
<proteinExistence type="predicted"/>
<reference evidence="2 3" key="1">
    <citation type="submission" date="2024-01" db="EMBL/GenBank/DDBJ databases">
        <authorList>
            <consortium name="Genoscope - CEA"/>
            <person name="William W."/>
        </authorList>
    </citation>
    <scope>NUCLEOTIDE SEQUENCE [LARGE SCALE GENOMIC DNA]</scope>
    <source>
        <strain evidence="2 3">29B2s-10</strain>
    </source>
</reference>
<dbReference type="Pfam" id="PF01399">
    <property type="entry name" value="PCI"/>
    <property type="match status" value="1"/>
</dbReference>
<dbReference type="Proteomes" id="UP001497600">
    <property type="component" value="Chromosome A"/>
</dbReference>
<dbReference type="Gene3D" id="1.10.10.10">
    <property type="entry name" value="Winged helix-like DNA-binding domain superfamily/Winged helix DNA-binding domain"/>
    <property type="match status" value="1"/>
</dbReference>
<name>A0ABP0E7R8_9ASCO</name>
<evidence type="ECO:0000313" key="3">
    <source>
        <dbReference type="Proteomes" id="UP001497600"/>
    </source>
</evidence>
<dbReference type="InterPro" id="IPR036388">
    <property type="entry name" value="WH-like_DNA-bd_sf"/>
</dbReference>
<gene>
    <name evidence="2" type="ORF">CAAN4_A05622</name>
</gene>
<feature type="domain" description="PCI" evidence="1">
    <location>
        <begin position="246"/>
        <end position="305"/>
    </location>
</feature>
<protein>
    <recommendedName>
        <fullName evidence="1">PCI domain-containing protein</fullName>
    </recommendedName>
</protein>
<accession>A0ABP0E7R8</accession>
<evidence type="ECO:0000259" key="1">
    <source>
        <dbReference type="Pfam" id="PF01399"/>
    </source>
</evidence>
<dbReference type="SUPFAM" id="SSF46785">
    <property type="entry name" value="Winged helix' DNA-binding domain"/>
    <property type="match status" value="1"/>
</dbReference>
<dbReference type="InterPro" id="IPR036390">
    <property type="entry name" value="WH_DNA-bd_sf"/>
</dbReference>
<dbReference type="EMBL" id="OZ004253">
    <property type="protein sequence ID" value="CAK7893056.1"/>
    <property type="molecule type" value="Genomic_DNA"/>
</dbReference>
<evidence type="ECO:0000313" key="2">
    <source>
        <dbReference type="EMBL" id="CAK7893056.1"/>
    </source>
</evidence>
<organism evidence="2 3">
    <name type="scientific">[Candida] anglica</name>
    <dbReference type="NCBI Taxonomy" id="148631"/>
    <lineage>
        <taxon>Eukaryota</taxon>
        <taxon>Fungi</taxon>
        <taxon>Dikarya</taxon>
        <taxon>Ascomycota</taxon>
        <taxon>Saccharomycotina</taxon>
        <taxon>Pichiomycetes</taxon>
        <taxon>Debaryomycetaceae</taxon>
        <taxon>Kurtzmaniella</taxon>
    </lineage>
</organism>